<comment type="similarity">
    <text evidence="1">Belongs to the RutC family.</text>
</comment>
<evidence type="ECO:0000256" key="1">
    <source>
        <dbReference type="ARBA" id="ARBA00010552"/>
    </source>
</evidence>
<sequence>MKTVISTSKAPAAIGPYSQAIKSGDTLYLSGQIGMDPATGELVSADVKEQAAQALANMKAILAEAGATPANVSKVTVFIVDMADFQAVNAVYAETFGSEPPARSCVAVAALPKGARVEIEATAVL</sequence>
<dbReference type="PANTHER" id="PTHR11803">
    <property type="entry name" value="2-IMINOBUTANOATE/2-IMINOPROPANOATE DEAMINASE RIDA"/>
    <property type="match status" value="1"/>
</dbReference>
<protein>
    <submittedName>
        <fullName evidence="2">RidA family protein</fullName>
    </submittedName>
</protein>
<gene>
    <name evidence="2" type="ORF">H9874_06120</name>
</gene>
<dbReference type="SUPFAM" id="SSF55298">
    <property type="entry name" value="YjgF-like"/>
    <property type="match status" value="1"/>
</dbReference>
<name>A0A9D1U932_9BACT</name>
<evidence type="ECO:0000313" key="3">
    <source>
        <dbReference type="Proteomes" id="UP000824264"/>
    </source>
</evidence>
<comment type="caution">
    <text evidence="2">The sequence shown here is derived from an EMBL/GenBank/DDBJ whole genome shotgun (WGS) entry which is preliminary data.</text>
</comment>
<dbReference type="PROSITE" id="PS01094">
    <property type="entry name" value="UPF0076"/>
    <property type="match status" value="1"/>
</dbReference>
<dbReference type="GO" id="GO:0019239">
    <property type="term" value="F:deaminase activity"/>
    <property type="evidence" value="ECO:0007669"/>
    <property type="project" value="TreeGrafter"/>
</dbReference>
<accession>A0A9D1U932</accession>
<dbReference type="InterPro" id="IPR019897">
    <property type="entry name" value="RidA_CS"/>
</dbReference>
<dbReference type="EMBL" id="DXGI01000223">
    <property type="protein sequence ID" value="HIW78703.1"/>
    <property type="molecule type" value="Genomic_DNA"/>
</dbReference>
<reference evidence="2" key="1">
    <citation type="journal article" date="2021" name="PeerJ">
        <title>Extensive microbial diversity within the chicken gut microbiome revealed by metagenomics and culture.</title>
        <authorList>
            <person name="Gilroy R."/>
            <person name="Ravi A."/>
            <person name="Getino M."/>
            <person name="Pursley I."/>
            <person name="Horton D.L."/>
            <person name="Alikhan N.F."/>
            <person name="Baker D."/>
            <person name="Gharbi K."/>
            <person name="Hall N."/>
            <person name="Watson M."/>
            <person name="Adriaenssens E.M."/>
            <person name="Foster-Nyarko E."/>
            <person name="Jarju S."/>
            <person name="Secka A."/>
            <person name="Antonio M."/>
            <person name="Oren A."/>
            <person name="Chaudhuri R.R."/>
            <person name="La Ragione R."/>
            <person name="Hildebrand F."/>
            <person name="Pallen M.J."/>
        </authorList>
    </citation>
    <scope>NUCLEOTIDE SEQUENCE</scope>
    <source>
        <strain evidence="2">ChiSxjej5B17-1746</strain>
    </source>
</reference>
<dbReference type="GO" id="GO:0005829">
    <property type="term" value="C:cytosol"/>
    <property type="evidence" value="ECO:0007669"/>
    <property type="project" value="TreeGrafter"/>
</dbReference>
<dbReference type="AlphaFoldDB" id="A0A9D1U932"/>
<dbReference type="Pfam" id="PF01042">
    <property type="entry name" value="Ribonuc_L-PSP"/>
    <property type="match status" value="1"/>
</dbReference>
<organism evidence="2 3">
    <name type="scientific">Candidatus Bilophila faecipullorum</name>
    <dbReference type="NCBI Taxonomy" id="2838482"/>
    <lineage>
        <taxon>Bacteria</taxon>
        <taxon>Pseudomonadati</taxon>
        <taxon>Thermodesulfobacteriota</taxon>
        <taxon>Desulfovibrionia</taxon>
        <taxon>Desulfovibrionales</taxon>
        <taxon>Desulfovibrionaceae</taxon>
        <taxon>Bilophila</taxon>
    </lineage>
</organism>
<dbReference type="Proteomes" id="UP000824264">
    <property type="component" value="Unassembled WGS sequence"/>
</dbReference>
<dbReference type="InterPro" id="IPR035959">
    <property type="entry name" value="RutC-like_sf"/>
</dbReference>
<proteinExistence type="inferred from homology"/>
<dbReference type="PANTHER" id="PTHR11803:SF58">
    <property type="entry name" value="PROTEIN HMF1-RELATED"/>
    <property type="match status" value="1"/>
</dbReference>
<evidence type="ECO:0000313" key="2">
    <source>
        <dbReference type="EMBL" id="HIW78703.1"/>
    </source>
</evidence>
<dbReference type="InterPro" id="IPR006175">
    <property type="entry name" value="YjgF/YER057c/UK114"/>
</dbReference>
<dbReference type="NCBIfam" id="TIGR00004">
    <property type="entry name" value="Rid family detoxifying hydrolase"/>
    <property type="match status" value="1"/>
</dbReference>
<dbReference type="Gene3D" id="3.30.1330.40">
    <property type="entry name" value="RutC-like"/>
    <property type="match status" value="1"/>
</dbReference>
<reference evidence="2" key="2">
    <citation type="submission" date="2021-04" db="EMBL/GenBank/DDBJ databases">
        <authorList>
            <person name="Gilroy R."/>
        </authorList>
    </citation>
    <scope>NUCLEOTIDE SEQUENCE</scope>
    <source>
        <strain evidence="2">ChiSxjej5B17-1746</strain>
    </source>
</reference>
<dbReference type="CDD" id="cd00448">
    <property type="entry name" value="YjgF_YER057c_UK114_family"/>
    <property type="match status" value="1"/>
</dbReference>
<dbReference type="InterPro" id="IPR006056">
    <property type="entry name" value="RidA"/>
</dbReference>
<dbReference type="FunFam" id="3.30.1330.40:FF:000001">
    <property type="entry name" value="L-PSP family endoribonuclease"/>
    <property type="match status" value="1"/>
</dbReference>